<dbReference type="STRING" id="1004156.AYP45_13610"/>
<protein>
    <submittedName>
        <fullName evidence="1">Uncharacterized protein</fullName>
    </submittedName>
</protein>
<evidence type="ECO:0000313" key="1">
    <source>
        <dbReference type="EMBL" id="OOP55677.1"/>
    </source>
</evidence>
<dbReference type="EMBL" id="AYTS01000126">
    <property type="protein sequence ID" value="OOP55677.1"/>
    <property type="molecule type" value="Genomic_DNA"/>
</dbReference>
<accession>A0A1V4ARD8</accession>
<sequence>MMYYTVIISRIKRYLIPLKAKQDYGIAVSKLLFFVRFFTILFTPYQEVQIVYERKIASLAMTTHHMSSKAYPVSLRGSFPKQSLYDCHSEQSEESHGFASLGLATSASLSLAMTSTC</sequence>
<proteinExistence type="predicted"/>
<reference evidence="1 2" key="1">
    <citation type="journal article" date="2017" name="Water Res.">
        <title>Discovery and metagenomic analysis of an anammox bacterial enrichment related to Candidatus "Brocadia caroliniensis" in a full-scale glycerol-fed nitritation-denitritation separate centrate treatment process.</title>
        <authorList>
            <person name="Park H."/>
            <person name="Brotto A.C."/>
            <person name="van Loosdrecht M.C."/>
            <person name="Chandran K."/>
        </authorList>
    </citation>
    <scope>NUCLEOTIDE SEQUENCE [LARGE SCALE GENOMIC DNA]</scope>
    <source>
        <strain evidence="1">26THWARD</strain>
    </source>
</reference>
<comment type="caution">
    <text evidence="1">The sequence shown here is derived from an EMBL/GenBank/DDBJ whole genome shotgun (WGS) entry which is preliminary data.</text>
</comment>
<organism evidence="1 2">
    <name type="scientific">Candidatus Brocadia carolinensis</name>
    <dbReference type="NCBI Taxonomy" id="1004156"/>
    <lineage>
        <taxon>Bacteria</taxon>
        <taxon>Pseudomonadati</taxon>
        <taxon>Planctomycetota</taxon>
        <taxon>Candidatus Brocadiia</taxon>
        <taxon>Candidatus Brocadiales</taxon>
        <taxon>Candidatus Brocadiaceae</taxon>
        <taxon>Candidatus Brocadia</taxon>
    </lineage>
</organism>
<gene>
    <name evidence="1" type="ORF">AYP45_13610</name>
</gene>
<name>A0A1V4ARD8_9BACT</name>
<evidence type="ECO:0000313" key="2">
    <source>
        <dbReference type="Proteomes" id="UP000189681"/>
    </source>
</evidence>
<dbReference type="Proteomes" id="UP000189681">
    <property type="component" value="Unassembled WGS sequence"/>
</dbReference>
<dbReference type="AlphaFoldDB" id="A0A1V4ARD8"/>